<protein>
    <submittedName>
        <fullName evidence="2">Uncharacterized protein</fullName>
    </submittedName>
</protein>
<name>A0A8X7RHK3_BRACI</name>
<evidence type="ECO:0000256" key="1">
    <source>
        <dbReference type="SAM" id="MobiDB-lite"/>
    </source>
</evidence>
<keyword evidence="3" id="KW-1185">Reference proteome</keyword>
<accession>A0A8X7RHK3</accession>
<evidence type="ECO:0000313" key="2">
    <source>
        <dbReference type="EMBL" id="KAG2288365.1"/>
    </source>
</evidence>
<sequence length="66" mass="7459">MLTKTKDRKFTRDTNMKSERKNNIFATVSKVPQIEFQARLPVAGAPKNRKETGLSVVGKLFPPGKR</sequence>
<dbReference type="AlphaFoldDB" id="A0A8X7RHK3"/>
<evidence type="ECO:0000313" key="3">
    <source>
        <dbReference type="Proteomes" id="UP000886595"/>
    </source>
</evidence>
<feature type="region of interest" description="Disordered" evidence="1">
    <location>
        <begin position="1"/>
        <end position="21"/>
    </location>
</feature>
<dbReference type="EMBL" id="JAAMPC010000010">
    <property type="protein sequence ID" value="KAG2288365.1"/>
    <property type="molecule type" value="Genomic_DNA"/>
</dbReference>
<comment type="caution">
    <text evidence="2">The sequence shown here is derived from an EMBL/GenBank/DDBJ whole genome shotgun (WGS) entry which is preliminary data.</text>
</comment>
<dbReference type="Proteomes" id="UP000886595">
    <property type="component" value="Unassembled WGS sequence"/>
</dbReference>
<gene>
    <name evidence="2" type="ORF">Bca52824_047969</name>
</gene>
<organism evidence="2 3">
    <name type="scientific">Brassica carinata</name>
    <name type="common">Ethiopian mustard</name>
    <name type="synonym">Abyssinian cabbage</name>
    <dbReference type="NCBI Taxonomy" id="52824"/>
    <lineage>
        <taxon>Eukaryota</taxon>
        <taxon>Viridiplantae</taxon>
        <taxon>Streptophyta</taxon>
        <taxon>Embryophyta</taxon>
        <taxon>Tracheophyta</taxon>
        <taxon>Spermatophyta</taxon>
        <taxon>Magnoliopsida</taxon>
        <taxon>eudicotyledons</taxon>
        <taxon>Gunneridae</taxon>
        <taxon>Pentapetalae</taxon>
        <taxon>rosids</taxon>
        <taxon>malvids</taxon>
        <taxon>Brassicales</taxon>
        <taxon>Brassicaceae</taxon>
        <taxon>Brassiceae</taxon>
        <taxon>Brassica</taxon>
    </lineage>
</organism>
<proteinExistence type="predicted"/>
<reference evidence="2 3" key="1">
    <citation type="submission" date="2020-02" db="EMBL/GenBank/DDBJ databases">
        <authorList>
            <person name="Ma Q."/>
            <person name="Huang Y."/>
            <person name="Song X."/>
            <person name="Pei D."/>
        </authorList>
    </citation>
    <scope>NUCLEOTIDE SEQUENCE [LARGE SCALE GENOMIC DNA]</scope>
    <source>
        <strain evidence="2">Sxm20200214</strain>
        <tissue evidence="2">Leaf</tissue>
    </source>
</reference>